<dbReference type="Gene3D" id="1.20.1280.50">
    <property type="match status" value="1"/>
</dbReference>
<protein>
    <recommendedName>
        <fullName evidence="1">KIB1-4 beta-propeller domain-containing protein</fullName>
    </recommendedName>
</protein>
<evidence type="ECO:0000313" key="2">
    <source>
        <dbReference type="EMBL" id="KAK1631640.1"/>
    </source>
</evidence>
<dbReference type="InterPro" id="IPR005174">
    <property type="entry name" value="KIB1-4_b-propeller"/>
</dbReference>
<dbReference type="PANTHER" id="PTHR33110:SF38">
    <property type="entry name" value="DUF295 DOMAIN-CONTAINING PROTEIN"/>
    <property type="match status" value="1"/>
</dbReference>
<dbReference type="InterPro" id="IPR036047">
    <property type="entry name" value="F-box-like_dom_sf"/>
</dbReference>
<name>A0AAD8RTZ9_LOLMU</name>
<sequence>MATTEMTVGYGSTAESSVAAQWSDLPDDLLGLVRTMVPSLRDRVRIAAVCKPWRGAASRLPSPPAVPLLLLAPRTGGKTKHLCGPDESWVLRVPDKVVKMCFAGSHSDGWIAAFHNFRLLMVNLFSGSEIIFSRAPTSNKCMLATMTNNHHDVALCNLGRRSAGWTTHGWNKKIFTDIAFCGGDLYGLVHRTQEVIKFTIGVGAPVITSTHLLPIQTRDGPALSTYDSTFILELHGKLLMAVRTRWLPNREEDFIKVFMLVDADMGEPYKHRWEEVSDFGDYALFLGPMSSMAVPVPAGAERHGLERNRIYYSNPTYSREKKLPGDEVYSVTSDDGVHMYCREEPDYGDGVKRTRYCIQGWDDFTMWVHPPEL</sequence>
<dbReference type="EMBL" id="JAUUTY010000005">
    <property type="protein sequence ID" value="KAK1631640.1"/>
    <property type="molecule type" value="Genomic_DNA"/>
</dbReference>
<organism evidence="2 3">
    <name type="scientific">Lolium multiflorum</name>
    <name type="common">Italian ryegrass</name>
    <name type="synonym">Lolium perenne subsp. multiflorum</name>
    <dbReference type="NCBI Taxonomy" id="4521"/>
    <lineage>
        <taxon>Eukaryota</taxon>
        <taxon>Viridiplantae</taxon>
        <taxon>Streptophyta</taxon>
        <taxon>Embryophyta</taxon>
        <taxon>Tracheophyta</taxon>
        <taxon>Spermatophyta</taxon>
        <taxon>Magnoliopsida</taxon>
        <taxon>Liliopsida</taxon>
        <taxon>Poales</taxon>
        <taxon>Poaceae</taxon>
        <taxon>BOP clade</taxon>
        <taxon>Pooideae</taxon>
        <taxon>Poodae</taxon>
        <taxon>Poeae</taxon>
        <taxon>Poeae Chloroplast Group 2 (Poeae type)</taxon>
        <taxon>Loliodinae</taxon>
        <taxon>Loliinae</taxon>
        <taxon>Lolium</taxon>
    </lineage>
</organism>
<dbReference type="PANTHER" id="PTHR33110">
    <property type="entry name" value="F-BOX/KELCH-REPEAT PROTEIN-RELATED"/>
    <property type="match status" value="1"/>
</dbReference>
<gene>
    <name evidence="2" type="ORF">QYE76_005955</name>
</gene>
<dbReference type="SUPFAM" id="SSF81383">
    <property type="entry name" value="F-box domain"/>
    <property type="match status" value="1"/>
</dbReference>
<evidence type="ECO:0000259" key="1">
    <source>
        <dbReference type="Pfam" id="PF03478"/>
    </source>
</evidence>
<dbReference type="Proteomes" id="UP001231189">
    <property type="component" value="Unassembled WGS sequence"/>
</dbReference>
<evidence type="ECO:0000313" key="3">
    <source>
        <dbReference type="Proteomes" id="UP001231189"/>
    </source>
</evidence>
<feature type="domain" description="KIB1-4 beta-propeller" evidence="1">
    <location>
        <begin position="91"/>
        <end position="319"/>
    </location>
</feature>
<keyword evidence="3" id="KW-1185">Reference proteome</keyword>
<proteinExistence type="predicted"/>
<reference evidence="2" key="1">
    <citation type="submission" date="2023-07" db="EMBL/GenBank/DDBJ databases">
        <title>A chromosome-level genome assembly of Lolium multiflorum.</title>
        <authorList>
            <person name="Chen Y."/>
            <person name="Copetti D."/>
            <person name="Kolliker R."/>
            <person name="Studer B."/>
        </authorList>
    </citation>
    <scope>NUCLEOTIDE SEQUENCE</scope>
    <source>
        <strain evidence="2">02402/16</strain>
        <tissue evidence="2">Leaf</tissue>
    </source>
</reference>
<dbReference type="AlphaFoldDB" id="A0AAD8RTZ9"/>
<accession>A0AAD8RTZ9</accession>
<comment type="caution">
    <text evidence="2">The sequence shown here is derived from an EMBL/GenBank/DDBJ whole genome shotgun (WGS) entry which is preliminary data.</text>
</comment>
<dbReference type="Pfam" id="PF03478">
    <property type="entry name" value="Beta-prop_KIB1-4"/>
    <property type="match status" value="1"/>
</dbReference>